<comment type="caution">
    <text evidence="2">The sequence shown here is derived from an EMBL/GenBank/DDBJ whole genome shotgun (WGS) entry which is preliminary data.</text>
</comment>
<name>A0A3D8SWT1_9EURO</name>
<sequence length="308" mass="34394">MVSKAVPKPDSSPRGSKRKRADEEDSFSTPPNNKPPYPFMPQATSAAFNNQRQATPTPSPAHDGDKNGPPQDSRLETKPYTPKTHFKCPQCAHTAHHSAFAPTEGPNKETEIPSMPEVPSTASTARAGAAPTVASSQVPEPMTDSDRYNKLQSLLTVGGYCKYLLDRVRKVQEENPGAEEPPIPSNINKLIKKLELEGQNPGIYTAAIERCMSIWRGQIREALPNLTEDLESKYNAKSFLKAIRTYKERCSEAHPSLEQSSRLPTAARQRRIMKDMEKVTNDLPESSQYQAIIHFWQLDKLKDDELKK</sequence>
<accession>A0A3D8SWT1</accession>
<dbReference type="EMBL" id="PVWQ01000002">
    <property type="protein sequence ID" value="RDW90734.1"/>
    <property type="molecule type" value="Genomic_DNA"/>
</dbReference>
<organism evidence="2 3">
    <name type="scientific">Aspergillus mulundensis</name>
    <dbReference type="NCBI Taxonomy" id="1810919"/>
    <lineage>
        <taxon>Eukaryota</taxon>
        <taxon>Fungi</taxon>
        <taxon>Dikarya</taxon>
        <taxon>Ascomycota</taxon>
        <taxon>Pezizomycotina</taxon>
        <taxon>Eurotiomycetes</taxon>
        <taxon>Eurotiomycetidae</taxon>
        <taxon>Eurotiales</taxon>
        <taxon>Aspergillaceae</taxon>
        <taxon>Aspergillus</taxon>
        <taxon>Aspergillus subgen. Nidulantes</taxon>
    </lineage>
</organism>
<gene>
    <name evidence="2" type="ORF">DSM5745_02509</name>
</gene>
<dbReference type="RefSeq" id="XP_026607688.1">
    <property type="nucleotide sequence ID" value="XM_026744525.1"/>
</dbReference>
<dbReference type="Proteomes" id="UP000256690">
    <property type="component" value="Unassembled WGS sequence"/>
</dbReference>
<proteinExistence type="predicted"/>
<evidence type="ECO:0000313" key="3">
    <source>
        <dbReference type="Proteomes" id="UP000256690"/>
    </source>
</evidence>
<evidence type="ECO:0000313" key="2">
    <source>
        <dbReference type="EMBL" id="RDW90734.1"/>
    </source>
</evidence>
<feature type="region of interest" description="Disordered" evidence="1">
    <location>
        <begin position="1"/>
        <end position="145"/>
    </location>
</feature>
<protein>
    <submittedName>
        <fullName evidence="2">Uncharacterized protein</fullName>
    </submittedName>
</protein>
<evidence type="ECO:0000256" key="1">
    <source>
        <dbReference type="SAM" id="MobiDB-lite"/>
    </source>
</evidence>
<dbReference type="GeneID" id="38112879"/>
<reference evidence="2 3" key="1">
    <citation type="journal article" date="2018" name="IMA Fungus">
        <title>IMA Genome-F 9: Draft genome sequence of Annulohypoxylon stygium, Aspergillus mulundensis, Berkeleyomyces basicola (syn. Thielaviopsis basicola), Ceratocystis smalleyi, two Cercospora beticola strains, Coleophoma cylindrospora, Fusarium fracticaudum, Phialophora cf. hyalina, and Morchella septimelata.</title>
        <authorList>
            <person name="Wingfield B.D."/>
            <person name="Bills G.F."/>
            <person name="Dong Y."/>
            <person name="Huang W."/>
            <person name="Nel W.J."/>
            <person name="Swalarsk-Parry B.S."/>
            <person name="Vaghefi N."/>
            <person name="Wilken P.M."/>
            <person name="An Z."/>
            <person name="de Beer Z.W."/>
            <person name="De Vos L."/>
            <person name="Chen L."/>
            <person name="Duong T.A."/>
            <person name="Gao Y."/>
            <person name="Hammerbacher A."/>
            <person name="Kikkert J.R."/>
            <person name="Li Y."/>
            <person name="Li H."/>
            <person name="Li K."/>
            <person name="Li Q."/>
            <person name="Liu X."/>
            <person name="Ma X."/>
            <person name="Naidoo K."/>
            <person name="Pethybridge S.J."/>
            <person name="Sun J."/>
            <person name="Steenkamp E.T."/>
            <person name="van der Nest M.A."/>
            <person name="van Wyk S."/>
            <person name="Wingfield M.J."/>
            <person name="Xiong C."/>
            <person name="Yue Q."/>
            <person name="Zhang X."/>
        </authorList>
    </citation>
    <scope>NUCLEOTIDE SEQUENCE [LARGE SCALE GENOMIC DNA]</scope>
    <source>
        <strain evidence="2 3">DSM 5745</strain>
    </source>
</reference>
<feature type="compositionally biased region" description="Polar residues" evidence="1">
    <location>
        <begin position="42"/>
        <end position="56"/>
    </location>
</feature>
<dbReference type="AlphaFoldDB" id="A0A3D8SWT1"/>
<keyword evidence="3" id="KW-1185">Reference proteome</keyword>